<sequence length="67" mass="7707">MIYYVDDNAKPTGEHEIHTEFCDRLKEVESKRRLGDFVNCFGALQKAREIYPNVDGCVHCCSECHKG</sequence>
<organism evidence="1 2">
    <name type="scientific">Mesotoga infera</name>
    <dbReference type="NCBI Taxonomy" id="1236046"/>
    <lineage>
        <taxon>Bacteria</taxon>
        <taxon>Thermotogati</taxon>
        <taxon>Thermotogota</taxon>
        <taxon>Thermotogae</taxon>
        <taxon>Kosmotogales</taxon>
        <taxon>Kosmotogaceae</taxon>
        <taxon>Mesotoga</taxon>
    </lineage>
</organism>
<comment type="caution">
    <text evidence="1">The sequence shown here is derived from an EMBL/GenBank/DDBJ whole genome shotgun (WGS) entry which is preliminary data.</text>
</comment>
<proteinExistence type="predicted"/>
<evidence type="ECO:0000313" key="2">
    <source>
        <dbReference type="Proteomes" id="UP000264215"/>
    </source>
</evidence>
<dbReference type="EMBL" id="DQBS01000144">
    <property type="protein sequence ID" value="HCO70169.1"/>
    <property type="molecule type" value="Genomic_DNA"/>
</dbReference>
<reference evidence="1 2" key="1">
    <citation type="journal article" date="2018" name="Nat. Biotechnol.">
        <title>A standardized bacterial taxonomy based on genome phylogeny substantially revises the tree of life.</title>
        <authorList>
            <person name="Parks D.H."/>
            <person name="Chuvochina M."/>
            <person name="Waite D.W."/>
            <person name="Rinke C."/>
            <person name="Skarshewski A."/>
            <person name="Chaumeil P.A."/>
            <person name="Hugenholtz P."/>
        </authorList>
    </citation>
    <scope>NUCLEOTIDE SEQUENCE [LARGE SCALE GENOMIC DNA]</scope>
    <source>
        <strain evidence="1">UBA9905</strain>
    </source>
</reference>
<gene>
    <name evidence="1" type="ORF">DIT26_06290</name>
</gene>
<dbReference type="Proteomes" id="UP000264215">
    <property type="component" value="Unassembled WGS sequence"/>
</dbReference>
<name>A0A3D3TN78_9BACT</name>
<evidence type="ECO:0000313" key="1">
    <source>
        <dbReference type="EMBL" id="HCO70169.1"/>
    </source>
</evidence>
<dbReference type="AlphaFoldDB" id="A0A3D3TN78"/>
<protein>
    <submittedName>
        <fullName evidence="1">Uncharacterized protein</fullName>
    </submittedName>
</protein>
<accession>A0A3D3TN78</accession>